<dbReference type="GO" id="GO:0016787">
    <property type="term" value="F:hydrolase activity"/>
    <property type="evidence" value="ECO:0007669"/>
    <property type="project" value="InterPro"/>
</dbReference>
<feature type="domain" description="Alpha/beta hydrolase fold-3" evidence="1">
    <location>
        <begin position="71"/>
        <end position="136"/>
    </location>
</feature>
<accession>A0A8J6FXL4</accession>
<proteinExistence type="predicted"/>
<dbReference type="AlphaFoldDB" id="A0A8J6FXL4"/>
<dbReference type="EMBL" id="JAATJU010028042">
    <property type="protein sequence ID" value="KAH0499978.1"/>
    <property type="molecule type" value="Genomic_DNA"/>
</dbReference>
<dbReference type="Pfam" id="PF07859">
    <property type="entry name" value="Abhydrolase_3"/>
    <property type="match status" value="1"/>
</dbReference>
<dbReference type="Gene3D" id="3.40.50.1820">
    <property type="entry name" value="alpha/beta hydrolase"/>
    <property type="match status" value="1"/>
</dbReference>
<protein>
    <submittedName>
        <fullName evidence="2">Arylacetamide deacetylase-like 4</fullName>
    </submittedName>
</protein>
<dbReference type="InterPro" id="IPR029058">
    <property type="entry name" value="AB_hydrolase_fold"/>
</dbReference>
<dbReference type="InterPro" id="IPR013094">
    <property type="entry name" value="AB_hydrolase_3"/>
</dbReference>
<dbReference type="Proteomes" id="UP000710432">
    <property type="component" value="Unassembled WGS sequence"/>
</dbReference>
<dbReference type="SUPFAM" id="SSF53474">
    <property type="entry name" value="alpha/beta-Hydrolases"/>
    <property type="match status" value="1"/>
</dbReference>
<evidence type="ECO:0000313" key="3">
    <source>
        <dbReference type="Proteomes" id="UP000710432"/>
    </source>
</evidence>
<comment type="caution">
    <text evidence="2">The sequence shown here is derived from an EMBL/GenBank/DDBJ whole genome shotgun (WGS) entry which is preliminary data.</text>
</comment>
<organism evidence="2 3">
    <name type="scientific">Microtus ochrogaster</name>
    <name type="common">Prairie vole</name>
    <dbReference type="NCBI Taxonomy" id="79684"/>
    <lineage>
        <taxon>Eukaryota</taxon>
        <taxon>Metazoa</taxon>
        <taxon>Chordata</taxon>
        <taxon>Craniata</taxon>
        <taxon>Vertebrata</taxon>
        <taxon>Euteleostomi</taxon>
        <taxon>Mammalia</taxon>
        <taxon>Eutheria</taxon>
        <taxon>Euarchontoglires</taxon>
        <taxon>Glires</taxon>
        <taxon>Rodentia</taxon>
        <taxon>Myomorpha</taxon>
        <taxon>Muroidea</taxon>
        <taxon>Cricetidae</taxon>
        <taxon>Arvicolinae</taxon>
        <taxon>Microtus</taxon>
    </lineage>
</organism>
<gene>
    <name evidence="2" type="ORF">LTLLF_203315</name>
</gene>
<evidence type="ECO:0000259" key="1">
    <source>
        <dbReference type="Pfam" id="PF07859"/>
    </source>
</evidence>
<name>A0A8J6FXL4_MICOH</name>
<evidence type="ECO:0000313" key="2">
    <source>
        <dbReference type="EMBL" id="KAH0499978.1"/>
    </source>
</evidence>
<sequence length="168" mass="19677">MCHSFTRDMLFMCLCKYLAIYLTWKDAMLAGAVIPLDKWKKYQKWMSHENIPKRFWRQFSQPESLGPFNEAAYLETKHIWSAEISPVLANDKIISQLPKTLLVSCENDILRDDVFLYKKHLEDQGVPMNWYHVEDGLRGCIMFLDKKYLSFPCSMKVAKVAIGYIKGI</sequence>
<reference evidence="2" key="1">
    <citation type="submission" date="2020-03" db="EMBL/GenBank/DDBJ databases">
        <title>Studies in the Genomics of Life Span.</title>
        <authorList>
            <person name="Glass D."/>
        </authorList>
    </citation>
    <scope>NUCLEOTIDE SEQUENCE</scope>
    <source>
        <strain evidence="2">LTLLF</strain>
        <tissue evidence="2">Muscle</tissue>
    </source>
</reference>